<dbReference type="PANTHER" id="PTHR21310">
    <property type="entry name" value="AMINOGLYCOSIDE PHOSPHOTRANSFERASE-RELATED-RELATED"/>
    <property type="match status" value="1"/>
</dbReference>
<dbReference type="OrthoDB" id="5404599at2759"/>
<dbReference type="InterPro" id="IPR002575">
    <property type="entry name" value="Aminoglycoside_PTrfase"/>
</dbReference>
<protein>
    <recommendedName>
        <fullName evidence="1">Aminoglycoside phosphotransferase domain-containing protein</fullName>
    </recommendedName>
</protein>
<dbReference type="InterPro" id="IPR011009">
    <property type="entry name" value="Kinase-like_dom_sf"/>
</dbReference>
<dbReference type="InterPro" id="IPR051678">
    <property type="entry name" value="AGP_Transferase"/>
</dbReference>
<organism evidence="2 3">
    <name type="scientific">Gymnopilus dilepis</name>
    <dbReference type="NCBI Taxonomy" id="231916"/>
    <lineage>
        <taxon>Eukaryota</taxon>
        <taxon>Fungi</taxon>
        <taxon>Dikarya</taxon>
        <taxon>Basidiomycota</taxon>
        <taxon>Agaricomycotina</taxon>
        <taxon>Agaricomycetes</taxon>
        <taxon>Agaricomycetidae</taxon>
        <taxon>Agaricales</taxon>
        <taxon>Agaricineae</taxon>
        <taxon>Hymenogastraceae</taxon>
        <taxon>Gymnopilus</taxon>
    </lineage>
</organism>
<evidence type="ECO:0000313" key="2">
    <source>
        <dbReference type="EMBL" id="PPQ72166.1"/>
    </source>
</evidence>
<dbReference type="InParanoid" id="A0A409W0Z1"/>
<dbReference type="Gene3D" id="3.90.1200.10">
    <property type="match status" value="1"/>
</dbReference>
<dbReference type="CDD" id="cd05120">
    <property type="entry name" value="APH_ChoK_like"/>
    <property type="match status" value="1"/>
</dbReference>
<dbReference type="Pfam" id="PF01636">
    <property type="entry name" value="APH"/>
    <property type="match status" value="1"/>
</dbReference>
<reference evidence="2 3" key="1">
    <citation type="journal article" date="2018" name="Evol. Lett.">
        <title>Horizontal gene cluster transfer increased hallucinogenic mushroom diversity.</title>
        <authorList>
            <person name="Reynolds H.T."/>
            <person name="Vijayakumar V."/>
            <person name="Gluck-Thaler E."/>
            <person name="Korotkin H.B."/>
            <person name="Matheny P.B."/>
            <person name="Slot J.C."/>
        </authorList>
    </citation>
    <scope>NUCLEOTIDE SEQUENCE [LARGE SCALE GENOMIC DNA]</scope>
    <source>
        <strain evidence="2 3">SRW20</strain>
    </source>
</reference>
<feature type="domain" description="Aminoglycoside phosphotransferase" evidence="1">
    <location>
        <begin position="90"/>
        <end position="266"/>
    </location>
</feature>
<accession>A0A409W0Z1</accession>
<dbReference type="EMBL" id="NHYE01005470">
    <property type="protein sequence ID" value="PPQ72166.1"/>
    <property type="molecule type" value="Genomic_DNA"/>
</dbReference>
<dbReference type="STRING" id="231916.A0A409W0Z1"/>
<dbReference type="SUPFAM" id="SSF56112">
    <property type="entry name" value="Protein kinase-like (PK-like)"/>
    <property type="match status" value="1"/>
</dbReference>
<gene>
    <name evidence="2" type="ORF">CVT26_006885</name>
</gene>
<dbReference type="AlphaFoldDB" id="A0A409W0Z1"/>
<evidence type="ECO:0000313" key="3">
    <source>
        <dbReference type="Proteomes" id="UP000284706"/>
    </source>
</evidence>
<comment type="caution">
    <text evidence="2">The sequence shown here is derived from an EMBL/GenBank/DDBJ whole genome shotgun (WGS) entry which is preliminary data.</text>
</comment>
<sequence>MHQLQQPSIPSWPLRSTTVLGKIWTSLPASFRLSVYRLLRAIGERIWPRRPFTGMVGKQRLPFNLFCKFGERVSPSEVLATVFVSENMKIPVPRILDVVYEGKDLFVLMSRLPGVPADEAAVHFDESDWSALETDLGNWIGQLRSLAPNTDVVGSFLQTSNLQRRIEMRRNVGPWANISAFQRYLVTLCPEDEGSDAYREFRRVAPEKIFNKNHRLCFTHGDLALHNLLVENGRLSGLVDFECSGWFPEYWEYTGAVGFKASDRWIKAINSVLGDLYQDELEAEKFFWDANSGNV</sequence>
<proteinExistence type="predicted"/>
<dbReference type="Proteomes" id="UP000284706">
    <property type="component" value="Unassembled WGS sequence"/>
</dbReference>
<dbReference type="PANTHER" id="PTHR21310:SF55">
    <property type="entry name" value="AMINOGLYCOSIDE PHOSPHOTRANSFERASE DOMAIN-CONTAINING PROTEIN"/>
    <property type="match status" value="1"/>
</dbReference>
<name>A0A409W0Z1_9AGAR</name>
<keyword evidence="3" id="KW-1185">Reference proteome</keyword>
<evidence type="ECO:0000259" key="1">
    <source>
        <dbReference type="Pfam" id="PF01636"/>
    </source>
</evidence>